<gene>
    <name evidence="11" type="ORF">EH28_02525</name>
</gene>
<keyword evidence="4 11" id="KW-0808">Transferase</keyword>
<dbReference type="EC" id="2.7.1.81" evidence="8"/>
<comment type="subcellular location">
    <subcellularLocation>
        <location evidence="1">Cytoplasm</location>
    </subcellularLocation>
</comment>
<proteinExistence type="inferred from homology"/>
<evidence type="ECO:0000256" key="9">
    <source>
        <dbReference type="ARBA" id="ARBA00040505"/>
    </source>
</evidence>
<evidence type="ECO:0000256" key="2">
    <source>
        <dbReference type="ARBA" id="ARBA00006219"/>
    </source>
</evidence>
<dbReference type="PANTHER" id="PTHR21064">
    <property type="entry name" value="AMINOGLYCOSIDE PHOSPHOTRANSFERASE DOMAIN-CONTAINING PROTEIN-RELATED"/>
    <property type="match status" value="1"/>
</dbReference>
<organism evidence="11">
    <name type="scientific">Larimichthys crocea</name>
    <name type="common">Large yellow croaker</name>
    <name type="synonym">Pseudosciaena crocea</name>
    <dbReference type="NCBI Taxonomy" id="215358"/>
    <lineage>
        <taxon>Eukaryota</taxon>
        <taxon>Metazoa</taxon>
        <taxon>Chordata</taxon>
        <taxon>Craniata</taxon>
        <taxon>Vertebrata</taxon>
        <taxon>Euteleostomi</taxon>
        <taxon>Actinopterygii</taxon>
        <taxon>Neopterygii</taxon>
        <taxon>Teleostei</taxon>
        <taxon>Neoteleostei</taxon>
        <taxon>Acanthomorphata</taxon>
        <taxon>Eupercaria</taxon>
        <taxon>Sciaenidae</taxon>
        <taxon>Larimichthys</taxon>
    </lineage>
</organism>
<evidence type="ECO:0000259" key="10">
    <source>
        <dbReference type="Pfam" id="PF01636"/>
    </source>
</evidence>
<evidence type="ECO:0000256" key="5">
    <source>
        <dbReference type="ARBA" id="ARBA00022777"/>
    </source>
</evidence>
<dbReference type="Pfam" id="PF01636">
    <property type="entry name" value="APH"/>
    <property type="match status" value="1"/>
</dbReference>
<dbReference type="FunFam" id="3.30.200.20:FF:000549">
    <property type="entry name" value="hydroxylysine kinase"/>
    <property type="match status" value="1"/>
</dbReference>
<dbReference type="InterPro" id="IPR050249">
    <property type="entry name" value="Pseudomonas-type_ThrB"/>
</dbReference>
<protein>
    <recommendedName>
        <fullName evidence="9">Hydroxylysine kinase</fullName>
        <ecNumber evidence="8">2.7.1.81</ecNumber>
    </recommendedName>
</protein>
<keyword evidence="3" id="KW-0963">Cytoplasm</keyword>
<dbReference type="Gene3D" id="3.90.1200.10">
    <property type="match status" value="1"/>
</dbReference>
<keyword evidence="5" id="KW-0418">Kinase</keyword>
<dbReference type="AlphaFoldDB" id="A0A0F8AG40"/>
<evidence type="ECO:0000256" key="6">
    <source>
        <dbReference type="ARBA" id="ARBA00036820"/>
    </source>
</evidence>
<dbReference type="InterPro" id="IPR011009">
    <property type="entry name" value="Kinase-like_dom_sf"/>
</dbReference>
<evidence type="ECO:0000256" key="8">
    <source>
        <dbReference type="ARBA" id="ARBA00038873"/>
    </source>
</evidence>
<sequence length="248" mass="27910">MSVKHAKPNLNQSQVAEMVKRLFSLTPSEMRSLPSYDDQNFYVAAVEGGEYVLKIMNSEHSKNPTLIEVQTYAMAFLHQNGLPAQKAIPNTAGQSISMEEIGIIHGDLSDQNIIVTPIANGHHEISGIIDFSLLMNGCYVFELAITIMYLMLENPNPLDVGGPLIAGWESIMPFSDDERDSLYLLVLGRLCQSLVYGQYYSRKYPDNKEYILTTARNGFQMLAKLWELGKEEVERKWFSDASTFSVNN</sequence>
<accession>A0A0F8AG40</accession>
<evidence type="ECO:0000256" key="7">
    <source>
        <dbReference type="ARBA" id="ARBA00037368"/>
    </source>
</evidence>
<reference evidence="11" key="1">
    <citation type="journal article" date="2015" name="PLoS Genet.">
        <title>Genome Sequencing of the Perciform Fish Larimichthys crocea Provides Insights into Molecular and Genetic Mechanisms of Stress Adaptation.</title>
        <authorList>
            <person name="Ao J."/>
            <person name="Mu Y."/>
            <person name="Xiang L.X."/>
            <person name="Fan D."/>
            <person name="Feng M."/>
            <person name="Zhang S."/>
            <person name="Shi Q."/>
            <person name="Zhu L.Y."/>
            <person name="Li T."/>
            <person name="Ding Y."/>
            <person name="Nie L."/>
            <person name="Li Q."/>
            <person name="Dong W.R."/>
            <person name="Jiang L."/>
            <person name="Sun B."/>
            <person name="Zhang X."/>
            <person name="Li M."/>
            <person name="Zhang H.Q."/>
            <person name="Xie S."/>
            <person name="Zhu Y."/>
            <person name="Jiang X."/>
            <person name="Wang X."/>
            <person name="Mu P."/>
            <person name="Chen W."/>
            <person name="Yue Z."/>
            <person name="Wang Z."/>
            <person name="Wang J."/>
            <person name="Shao J.Z."/>
            <person name="Chen X."/>
        </authorList>
    </citation>
    <scope>NUCLEOTIDE SEQUENCE [LARGE SCALE GENOMIC DNA]</scope>
    <source>
        <strain evidence="11">SSNF</strain>
        <tissue evidence="11">Blood</tissue>
    </source>
</reference>
<dbReference type="PANTHER" id="PTHR21064:SF1">
    <property type="entry name" value="HYDROXYLYSINE KINASE"/>
    <property type="match status" value="1"/>
</dbReference>
<dbReference type="EMBL" id="KQ042212">
    <property type="protein sequence ID" value="KKF17823.1"/>
    <property type="molecule type" value="Genomic_DNA"/>
</dbReference>
<dbReference type="InterPro" id="IPR002575">
    <property type="entry name" value="Aminoglycoside_PTrfase"/>
</dbReference>
<evidence type="ECO:0000256" key="3">
    <source>
        <dbReference type="ARBA" id="ARBA00022490"/>
    </source>
</evidence>
<evidence type="ECO:0000256" key="4">
    <source>
        <dbReference type="ARBA" id="ARBA00022679"/>
    </source>
</evidence>
<dbReference type="GO" id="GO:0005737">
    <property type="term" value="C:cytoplasm"/>
    <property type="evidence" value="ECO:0007669"/>
    <property type="project" value="UniProtKB-SubCell"/>
</dbReference>
<name>A0A0F8AG40_LARCR</name>
<evidence type="ECO:0000313" key="11">
    <source>
        <dbReference type="EMBL" id="KKF17823.1"/>
    </source>
</evidence>
<dbReference type="GO" id="GO:0047992">
    <property type="term" value="F:hydroxylysine kinase activity"/>
    <property type="evidence" value="ECO:0007669"/>
    <property type="project" value="UniProtKB-EC"/>
</dbReference>
<comment type="similarity">
    <text evidence="2">Belongs to the aminoglycoside phosphotransferase family.</text>
</comment>
<feature type="domain" description="Aminoglycoside phosphotransferase" evidence="10">
    <location>
        <begin position="100"/>
        <end position="156"/>
    </location>
</feature>
<comment type="catalytic activity">
    <reaction evidence="6">
        <text>(5R)-5-hydroxy-L-lysine + GTP = (5R)-5-phosphooxy-L-lysine + GDP + H(+)</text>
        <dbReference type="Rhea" id="RHEA:19049"/>
        <dbReference type="ChEBI" id="CHEBI:15378"/>
        <dbReference type="ChEBI" id="CHEBI:37565"/>
        <dbReference type="ChEBI" id="CHEBI:57882"/>
        <dbReference type="ChEBI" id="CHEBI:58189"/>
        <dbReference type="ChEBI" id="CHEBI:58357"/>
        <dbReference type="EC" id="2.7.1.81"/>
    </reaction>
</comment>
<dbReference type="SUPFAM" id="SSF56112">
    <property type="entry name" value="Protein kinase-like (PK-like)"/>
    <property type="match status" value="1"/>
</dbReference>
<evidence type="ECO:0000256" key="1">
    <source>
        <dbReference type="ARBA" id="ARBA00004496"/>
    </source>
</evidence>
<comment type="function">
    <text evidence="7">Catalyzes the GTP-dependent phosphorylation of 5-hydroxy-L-lysine.</text>
</comment>